<feature type="compositionally biased region" description="Low complexity" evidence="1">
    <location>
        <begin position="397"/>
        <end position="416"/>
    </location>
</feature>
<reference evidence="2" key="1">
    <citation type="journal article" date="2022" name="Int. J. Mol. Sci.">
        <title>Draft Genome of Tanacetum Coccineum: Genomic Comparison of Closely Related Tanacetum-Family Plants.</title>
        <authorList>
            <person name="Yamashiro T."/>
            <person name="Shiraishi A."/>
            <person name="Nakayama K."/>
            <person name="Satake H."/>
        </authorList>
    </citation>
    <scope>NUCLEOTIDE SEQUENCE</scope>
</reference>
<dbReference type="Proteomes" id="UP001151760">
    <property type="component" value="Unassembled WGS sequence"/>
</dbReference>
<proteinExistence type="predicted"/>
<organism evidence="2 3">
    <name type="scientific">Tanacetum coccineum</name>
    <dbReference type="NCBI Taxonomy" id="301880"/>
    <lineage>
        <taxon>Eukaryota</taxon>
        <taxon>Viridiplantae</taxon>
        <taxon>Streptophyta</taxon>
        <taxon>Embryophyta</taxon>
        <taxon>Tracheophyta</taxon>
        <taxon>Spermatophyta</taxon>
        <taxon>Magnoliopsida</taxon>
        <taxon>eudicotyledons</taxon>
        <taxon>Gunneridae</taxon>
        <taxon>Pentapetalae</taxon>
        <taxon>asterids</taxon>
        <taxon>campanulids</taxon>
        <taxon>Asterales</taxon>
        <taxon>Asteraceae</taxon>
        <taxon>Asteroideae</taxon>
        <taxon>Anthemideae</taxon>
        <taxon>Anthemidinae</taxon>
        <taxon>Tanacetum</taxon>
    </lineage>
</organism>
<sequence>MDDMIRMKNRKLPAFETEIDTLKQALSKHVKEKESLLTTLNGFKMKFKERESKSIGKEIVLENTNKKLKNIVSLGYQNPFYLKRAQWIKPILYDGNVLSKTHDVLSVDDDEETLILAEESRLKMVEKQNDPIMKKEKINITTINYSELNKLAEDFGKRFVPQQELSVEQKFWLQSSDKNSEEPSTSNTPVKIKALSELPKVSLVNKSLKKLRFHLAGFDKVVKVRTTPDAITEGSWGFEHTKKDTVISKLKETIHSLRENANPAKVKKDIDEIETINIELEHSVELLSENEKLHKEKEHLKKTYKEHYDSIKPSRVHAKDQCDSLIANLNSKSMENTDLKAQIQENVFANATLKNELRKLKGKIVIDTVVSKPHATTTASEMFKLDLEPLAPKETQSNKIVGSSSKSKIIESGNSNQSEPTQTGESTVSNVPSSSLIDYRLSKLFCGIWTLDAPSI</sequence>
<keyword evidence="3" id="KW-1185">Reference proteome</keyword>
<reference evidence="2" key="2">
    <citation type="submission" date="2022-01" db="EMBL/GenBank/DDBJ databases">
        <authorList>
            <person name="Yamashiro T."/>
            <person name="Shiraishi A."/>
            <person name="Satake H."/>
            <person name="Nakayama K."/>
        </authorList>
    </citation>
    <scope>NUCLEOTIDE SEQUENCE</scope>
</reference>
<feature type="region of interest" description="Disordered" evidence="1">
    <location>
        <begin position="394"/>
        <end position="431"/>
    </location>
</feature>
<comment type="caution">
    <text evidence="2">The sequence shown here is derived from an EMBL/GenBank/DDBJ whole genome shotgun (WGS) entry which is preliminary data.</text>
</comment>
<protein>
    <submittedName>
        <fullName evidence="2">Uncharacterized protein</fullName>
    </submittedName>
</protein>
<evidence type="ECO:0000313" key="3">
    <source>
        <dbReference type="Proteomes" id="UP001151760"/>
    </source>
</evidence>
<name>A0ABQ4ZIT7_9ASTR</name>
<feature type="compositionally biased region" description="Polar residues" evidence="1">
    <location>
        <begin position="417"/>
        <end position="431"/>
    </location>
</feature>
<gene>
    <name evidence="2" type="ORF">Tco_0772062</name>
</gene>
<dbReference type="EMBL" id="BQNB010011349">
    <property type="protein sequence ID" value="GJS89426.1"/>
    <property type="molecule type" value="Genomic_DNA"/>
</dbReference>
<evidence type="ECO:0000313" key="2">
    <source>
        <dbReference type="EMBL" id="GJS89426.1"/>
    </source>
</evidence>
<evidence type="ECO:0000256" key="1">
    <source>
        <dbReference type="SAM" id="MobiDB-lite"/>
    </source>
</evidence>
<accession>A0ABQ4ZIT7</accession>